<dbReference type="OrthoDB" id="6908744at2"/>
<evidence type="ECO:0000313" key="1">
    <source>
        <dbReference type="EMBL" id="QCI15614.1"/>
    </source>
</evidence>
<accession>A0A177YCG3</accession>
<name>A0A177YCG3_PSEPU</name>
<geneLocation type="plasmid" evidence="2">
    <name>ppp1290</name>
</geneLocation>
<gene>
    <name evidence="1" type="ORF">E6B08_30255</name>
</gene>
<protein>
    <submittedName>
        <fullName evidence="1">Uncharacterized protein</fullName>
    </submittedName>
</protein>
<dbReference type="Proteomes" id="UP000298551">
    <property type="component" value="Plasmid pPp1290"/>
</dbReference>
<organism evidence="1 2">
    <name type="scientific">Pseudomonas putida</name>
    <name type="common">Arthrobacter siderocapsulatus</name>
    <dbReference type="NCBI Taxonomy" id="303"/>
    <lineage>
        <taxon>Bacteria</taxon>
        <taxon>Pseudomonadati</taxon>
        <taxon>Pseudomonadota</taxon>
        <taxon>Gammaproteobacteria</taxon>
        <taxon>Pseudomonadales</taxon>
        <taxon>Pseudomonadaceae</taxon>
        <taxon>Pseudomonas</taxon>
    </lineage>
</organism>
<dbReference type="EMBL" id="CP039372">
    <property type="protein sequence ID" value="QCI15614.1"/>
    <property type="molecule type" value="Genomic_DNA"/>
</dbReference>
<evidence type="ECO:0000313" key="2">
    <source>
        <dbReference type="Proteomes" id="UP000298551"/>
    </source>
</evidence>
<keyword evidence="1" id="KW-0614">Plasmid</keyword>
<proteinExistence type="predicted"/>
<dbReference type="RefSeq" id="WP_009682466.1">
    <property type="nucleotide sequence ID" value="NZ_CP039372.1"/>
</dbReference>
<dbReference type="AlphaFoldDB" id="A0A177YCG3"/>
<sequence>MSTRLTETATHDDWQEFEHGGQRWSFNADELAQLDEEDGFFHFVDYHRLSKPTVERVAAFIDSM</sequence>
<reference evidence="2" key="1">
    <citation type="submission" date="2019-04" db="EMBL/GenBank/DDBJ databases">
        <title>Genome sequence of Pseudomonas putida 1290, an auxin catabolizing strain.</title>
        <authorList>
            <person name="Laird T.S."/>
            <person name="Leveau J.H.J."/>
        </authorList>
    </citation>
    <scope>NUCLEOTIDE SEQUENCE [LARGE SCALE GENOMIC DNA]</scope>
    <source>
        <strain evidence="2">1290</strain>
        <plasmid evidence="2">ppp1290</plasmid>
    </source>
</reference>